<feature type="compositionally biased region" description="Basic and acidic residues" evidence="1">
    <location>
        <begin position="209"/>
        <end position="222"/>
    </location>
</feature>
<feature type="transmembrane region" description="Helical" evidence="2">
    <location>
        <begin position="151"/>
        <end position="174"/>
    </location>
</feature>
<organism evidence="3 4">
    <name type="scientific">Ramularia collo-cygni</name>
    <dbReference type="NCBI Taxonomy" id="112498"/>
    <lineage>
        <taxon>Eukaryota</taxon>
        <taxon>Fungi</taxon>
        <taxon>Dikarya</taxon>
        <taxon>Ascomycota</taxon>
        <taxon>Pezizomycotina</taxon>
        <taxon>Dothideomycetes</taxon>
        <taxon>Dothideomycetidae</taxon>
        <taxon>Mycosphaerellales</taxon>
        <taxon>Mycosphaerellaceae</taxon>
        <taxon>Ramularia</taxon>
    </lineage>
</organism>
<feature type="transmembrane region" description="Helical" evidence="2">
    <location>
        <begin position="120"/>
        <end position="139"/>
    </location>
</feature>
<dbReference type="STRING" id="112498.A0A2D3V1D8"/>
<keyword evidence="2" id="KW-0812">Transmembrane</keyword>
<accession>A0A2D3V1D8</accession>
<keyword evidence="2" id="KW-0472">Membrane</keyword>
<dbReference type="OrthoDB" id="5241710at2759"/>
<dbReference type="EMBL" id="FJUY01000009">
    <property type="protein sequence ID" value="CZT20545.1"/>
    <property type="molecule type" value="Genomic_DNA"/>
</dbReference>
<keyword evidence="4" id="KW-1185">Reference proteome</keyword>
<dbReference type="GeneID" id="35601540"/>
<evidence type="ECO:0000313" key="4">
    <source>
        <dbReference type="Proteomes" id="UP000225277"/>
    </source>
</evidence>
<protein>
    <submittedName>
        <fullName evidence="3">Uncharacterized protein</fullName>
    </submittedName>
</protein>
<dbReference type="AlphaFoldDB" id="A0A2D3V1D8"/>
<dbReference type="RefSeq" id="XP_023627434.1">
    <property type="nucleotide sequence ID" value="XM_023771666.1"/>
</dbReference>
<evidence type="ECO:0000313" key="3">
    <source>
        <dbReference type="EMBL" id="CZT20545.1"/>
    </source>
</evidence>
<dbReference type="Proteomes" id="UP000225277">
    <property type="component" value="Unassembled WGS sequence"/>
</dbReference>
<reference evidence="3 4" key="1">
    <citation type="submission" date="2016-03" db="EMBL/GenBank/DDBJ databases">
        <authorList>
            <person name="Ploux O."/>
        </authorList>
    </citation>
    <scope>NUCLEOTIDE SEQUENCE [LARGE SCALE GENOMIC DNA]</scope>
    <source>
        <strain evidence="3 4">URUG2</strain>
    </source>
</reference>
<feature type="compositionally biased region" description="Basic and acidic residues" evidence="1">
    <location>
        <begin position="229"/>
        <end position="238"/>
    </location>
</feature>
<proteinExistence type="predicted"/>
<gene>
    <name evidence="3" type="ORF">RCC_06403</name>
</gene>
<evidence type="ECO:0000256" key="1">
    <source>
        <dbReference type="SAM" id="MobiDB-lite"/>
    </source>
</evidence>
<feature type="transmembrane region" description="Helical" evidence="2">
    <location>
        <begin position="57"/>
        <end position="75"/>
    </location>
</feature>
<feature type="transmembrane region" description="Helical" evidence="2">
    <location>
        <begin position="81"/>
        <end position="100"/>
    </location>
</feature>
<name>A0A2D3V1D8_9PEZI</name>
<keyword evidence="2" id="KW-1133">Transmembrane helix</keyword>
<feature type="region of interest" description="Disordered" evidence="1">
    <location>
        <begin position="200"/>
        <end position="248"/>
    </location>
</feature>
<evidence type="ECO:0000256" key="2">
    <source>
        <dbReference type="SAM" id="Phobius"/>
    </source>
</evidence>
<sequence length="248" mass="27653">MPDCKDCKLCRLNQLYILNHDSKKSIFSRYNNKKNISNNDKSTTMAPISDSDRTLRVLNAWLWIPAFALTLAYGITANEVVLPLGIIPMSFSAISTLIHLNPPSANPANRILTVRGGLSAFSDFLIASFLLGLLIPSWILCADGYRSSMMLGAYATVPLMIAFSTHSYFVLRAFGYYMLSPSKKTCPHCNGDLTLKQRAMSEHSGTSHSSKESYHEVQDREAMAGLESEDYREPRASTDDENERLIVN</sequence>